<protein>
    <submittedName>
        <fullName evidence="1">Uncharacterized protein</fullName>
    </submittedName>
</protein>
<sequence>MAPRAREALCSSLAPSADLSEAEARDWNSDDDRRFSSFFPAPFRAADSVSAGEQYNEEVLCAMPRSSPEAACTTGAPLDPLAKSAVTAKTESDDNNRRGKVEKWETSILLTKVRF</sequence>
<dbReference type="VEuPathDB" id="ToxoDB:TGRUB_431630"/>
<reference evidence="1 2" key="1">
    <citation type="submission" date="2014-05" db="EMBL/GenBank/DDBJ databases">
        <authorList>
            <person name="Sibley D."/>
            <person name="Venepally P."/>
            <person name="Karamycheva S."/>
            <person name="Hadjithomas M."/>
            <person name="Khan A."/>
            <person name="Brunk B."/>
            <person name="Roos D."/>
            <person name="Caler E."/>
            <person name="Lorenzi H."/>
        </authorList>
    </citation>
    <scope>NUCLEOTIDE SEQUENCE [LARGE SCALE GENOMIC DNA]</scope>
    <source>
        <strain evidence="1 2">RUB</strain>
    </source>
</reference>
<evidence type="ECO:0000313" key="1">
    <source>
        <dbReference type="EMBL" id="KFG60963.1"/>
    </source>
</evidence>
<gene>
    <name evidence="1" type="ORF">TGRUB_431630</name>
</gene>
<organism evidence="1 2">
    <name type="scientific">Toxoplasma gondii RUB</name>
    <dbReference type="NCBI Taxonomy" id="935652"/>
    <lineage>
        <taxon>Eukaryota</taxon>
        <taxon>Sar</taxon>
        <taxon>Alveolata</taxon>
        <taxon>Apicomplexa</taxon>
        <taxon>Conoidasida</taxon>
        <taxon>Coccidia</taxon>
        <taxon>Eucoccidiorida</taxon>
        <taxon>Eimeriorina</taxon>
        <taxon>Sarcocystidae</taxon>
        <taxon>Toxoplasma</taxon>
    </lineage>
</organism>
<dbReference type="EMBL" id="AFYV02001750">
    <property type="protein sequence ID" value="KFG60963.1"/>
    <property type="molecule type" value="Genomic_DNA"/>
</dbReference>
<evidence type="ECO:0000313" key="2">
    <source>
        <dbReference type="Proteomes" id="UP000028834"/>
    </source>
</evidence>
<dbReference type="Proteomes" id="UP000028834">
    <property type="component" value="Unassembled WGS sequence"/>
</dbReference>
<name>A0A086LWE5_TOXGO</name>
<proteinExistence type="predicted"/>
<dbReference type="AlphaFoldDB" id="A0A086LWE5"/>
<accession>A0A086LWE5</accession>
<comment type="caution">
    <text evidence="1">The sequence shown here is derived from an EMBL/GenBank/DDBJ whole genome shotgun (WGS) entry which is preliminary data.</text>
</comment>